<dbReference type="Proteomes" id="UP000284119">
    <property type="component" value="Unassembled WGS sequence"/>
</dbReference>
<dbReference type="InterPro" id="IPR036249">
    <property type="entry name" value="Thioredoxin-like_sf"/>
</dbReference>
<dbReference type="SFLD" id="SFLDG01151">
    <property type="entry name" value="Main.2:_Nu-like"/>
    <property type="match status" value="1"/>
</dbReference>
<evidence type="ECO:0000259" key="1">
    <source>
        <dbReference type="PROSITE" id="PS50404"/>
    </source>
</evidence>
<name>A0ABX9P5X7_9GAMM</name>
<dbReference type="PROSITE" id="PS50404">
    <property type="entry name" value="GST_NTER"/>
    <property type="match status" value="1"/>
</dbReference>
<dbReference type="SFLD" id="SFLDG00358">
    <property type="entry name" value="Main_(cytGST)"/>
    <property type="match status" value="1"/>
</dbReference>
<dbReference type="SUPFAM" id="SSF47616">
    <property type="entry name" value="GST C-terminal domain-like"/>
    <property type="match status" value="1"/>
</dbReference>
<evidence type="ECO:0000259" key="2">
    <source>
        <dbReference type="PROSITE" id="PS50405"/>
    </source>
</evidence>
<comment type="caution">
    <text evidence="3">The sequence shown here is derived from an EMBL/GenBank/DDBJ whole genome shotgun (WGS) entry which is preliminary data.</text>
</comment>
<evidence type="ECO:0000313" key="3">
    <source>
        <dbReference type="EMBL" id="RJT15726.1"/>
    </source>
</evidence>
<dbReference type="PANTHER" id="PTHR44051">
    <property type="entry name" value="GLUTATHIONE S-TRANSFERASE-RELATED"/>
    <property type="match status" value="1"/>
</dbReference>
<dbReference type="InterPro" id="IPR036282">
    <property type="entry name" value="Glutathione-S-Trfase_C_sf"/>
</dbReference>
<gene>
    <name evidence="3" type="ORF">D5396_00965</name>
</gene>
<dbReference type="CDD" id="cd10291">
    <property type="entry name" value="GST_C_YfcG_like"/>
    <property type="match status" value="1"/>
</dbReference>
<feature type="domain" description="GST C-terminal" evidence="2">
    <location>
        <begin position="90"/>
        <end position="214"/>
    </location>
</feature>
<proteinExistence type="predicted"/>
<reference evidence="3 4" key="1">
    <citation type="submission" date="2018-09" db="EMBL/GenBank/DDBJ databases">
        <authorList>
            <person name="Le Fleche-Mateos A."/>
        </authorList>
    </citation>
    <scope>NUCLEOTIDE SEQUENCE [LARGE SCALE GENOMIC DNA]</scope>
    <source>
        <strain evidence="3 4">DSM 30078</strain>
    </source>
</reference>
<sequence>MIDLYYAPTPNGHKITLFLEEAGLPYRLHRIDISAGDQFKPEFLAISPNNKIPAIVDSLPVDNGAPIGVFESGTILQYLAEKTGKFLSKELRERTTTLEWLTWQVAGLGPMLGQNHHFTHYAPQPVPYAIERFQQETKRLYGVLNTQLTKNAYIAGDTYSIADIATYPWIVAHERQRIDLAEYPAVRNWFERVKARPATQKAYALADTTRINNQ</sequence>
<dbReference type="Gene3D" id="3.40.30.10">
    <property type="entry name" value="Glutaredoxin"/>
    <property type="match status" value="1"/>
</dbReference>
<dbReference type="CDD" id="cd03048">
    <property type="entry name" value="GST_N_Ure2p_like"/>
    <property type="match status" value="1"/>
</dbReference>
<organism evidence="3 4">
    <name type="scientific">Rahnella inusitata</name>
    <dbReference type="NCBI Taxonomy" id="58169"/>
    <lineage>
        <taxon>Bacteria</taxon>
        <taxon>Pseudomonadati</taxon>
        <taxon>Pseudomonadota</taxon>
        <taxon>Gammaproteobacteria</taxon>
        <taxon>Enterobacterales</taxon>
        <taxon>Yersiniaceae</taxon>
        <taxon>Rahnella</taxon>
    </lineage>
</organism>
<dbReference type="RefSeq" id="WP_112166879.1">
    <property type="nucleotide sequence ID" value="NZ_CBCPIW010000001.1"/>
</dbReference>
<keyword evidence="4" id="KW-1185">Reference proteome</keyword>
<dbReference type="Gene3D" id="1.20.1050.10">
    <property type="match status" value="1"/>
</dbReference>
<dbReference type="Pfam" id="PF13409">
    <property type="entry name" value="GST_N_2"/>
    <property type="match status" value="1"/>
</dbReference>
<evidence type="ECO:0000313" key="4">
    <source>
        <dbReference type="Proteomes" id="UP000284119"/>
    </source>
</evidence>
<dbReference type="SFLD" id="SFLDS00019">
    <property type="entry name" value="Glutathione_Transferase_(cytos"/>
    <property type="match status" value="1"/>
</dbReference>
<dbReference type="InterPro" id="IPR010987">
    <property type="entry name" value="Glutathione-S-Trfase_C-like"/>
</dbReference>
<dbReference type="SUPFAM" id="SSF52833">
    <property type="entry name" value="Thioredoxin-like"/>
    <property type="match status" value="1"/>
</dbReference>
<feature type="domain" description="GST N-terminal" evidence="1">
    <location>
        <begin position="1"/>
        <end position="87"/>
    </location>
</feature>
<dbReference type="GeneID" id="88080007"/>
<protein>
    <submittedName>
        <fullName evidence="3">GSH-dependent disulfide bond oxidoreductase</fullName>
    </submittedName>
</protein>
<dbReference type="PROSITE" id="PS50405">
    <property type="entry name" value="GST_CTER"/>
    <property type="match status" value="1"/>
</dbReference>
<dbReference type="EMBL" id="RAHG01000001">
    <property type="protein sequence ID" value="RJT15726.1"/>
    <property type="molecule type" value="Genomic_DNA"/>
</dbReference>
<dbReference type="PANTHER" id="PTHR44051:SF19">
    <property type="entry name" value="DISULFIDE-BOND OXIDOREDUCTASE YFCG"/>
    <property type="match status" value="1"/>
</dbReference>
<dbReference type="Pfam" id="PF00043">
    <property type="entry name" value="GST_C"/>
    <property type="match status" value="1"/>
</dbReference>
<accession>A0ABX9P5X7</accession>
<dbReference type="InterPro" id="IPR040079">
    <property type="entry name" value="Glutathione_S-Trfase"/>
</dbReference>
<dbReference type="NCBIfam" id="NF010579">
    <property type="entry name" value="PRK13972.1"/>
    <property type="match status" value="1"/>
</dbReference>
<dbReference type="InterPro" id="IPR004045">
    <property type="entry name" value="Glutathione_S-Trfase_N"/>
</dbReference>
<dbReference type="InterPro" id="IPR004046">
    <property type="entry name" value="GST_C"/>
</dbReference>